<dbReference type="InterPro" id="IPR035069">
    <property type="entry name" value="TTHA1013/TTHA0281-like"/>
</dbReference>
<dbReference type="Proteomes" id="UP000036503">
    <property type="component" value="Unassembled WGS sequence"/>
</dbReference>
<dbReference type="Gene3D" id="3.30.160.250">
    <property type="match status" value="1"/>
</dbReference>
<dbReference type="SUPFAM" id="SSF143100">
    <property type="entry name" value="TTHA1013/TTHA0281-like"/>
    <property type="match status" value="1"/>
</dbReference>
<keyword evidence="3" id="KW-1185">Reference proteome</keyword>
<evidence type="ECO:0000259" key="1">
    <source>
        <dbReference type="Pfam" id="PF15919"/>
    </source>
</evidence>
<organism evidence="2 3">
    <name type="scientific">Megasphaera cerevisiae DSM 20462</name>
    <dbReference type="NCBI Taxonomy" id="1122219"/>
    <lineage>
        <taxon>Bacteria</taxon>
        <taxon>Bacillati</taxon>
        <taxon>Bacillota</taxon>
        <taxon>Negativicutes</taxon>
        <taxon>Veillonellales</taxon>
        <taxon>Veillonellaceae</taxon>
        <taxon>Megasphaera</taxon>
    </lineage>
</organism>
<gene>
    <name evidence="2" type="ORF">AB840_11780</name>
</gene>
<dbReference type="InterPro" id="IPR031807">
    <property type="entry name" value="HicB-like"/>
</dbReference>
<dbReference type="Pfam" id="PF15919">
    <property type="entry name" value="HicB_lk_antitox"/>
    <property type="match status" value="1"/>
</dbReference>
<dbReference type="InParanoid" id="A0A0J6WTA8"/>
<protein>
    <submittedName>
        <fullName evidence="2">Antitoxin HicB</fullName>
    </submittedName>
</protein>
<proteinExistence type="predicted"/>
<accession>A0A0J6WTA8</accession>
<reference evidence="2 3" key="1">
    <citation type="submission" date="2015-06" db="EMBL/GenBank/DDBJ databases">
        <title>Draft genome sequence of beer spoilage bacterium Megasphaera cerevisiae type strain 20462.</title>
        <authorList>
            <person name="Kutumbaka K."/>
            <person name="Pasmowitz J."/>
            <person name="Mategko J."/>
            <person name="Reyes D."/>
            <person name="Friedrich A."/>
            <person name="Han S."/>
            <person name="Martens-Habbena W."/>
            <person name="Neal-McKinney J."/>
            <person name="Janagama H.K."/>
            <person name="Nadala C."/>
            <person name="Samadpour M."/>
        </authorList>
    </citation>
    <scope>NUCLEOTIDE SEQUENCE [LARGE SCALE GENOMIC DNA]</scope>
    <source>
        <strain evidence="2 3">DSM 20462</strain>
    </source>
</reference>
<name>A0A0J6WTA8_9FIRM</name>
<evidence type="ECO:0000313" key="2">
    <source>
        <dbReference type="EMBL" id="KMO85749.1"/>
    </source>
</evidence>
<sequence>MDTLLYPACFYPCKDKQDAYTVVVPDLPGCVTEGDSLANAMAMATEAASGWILDEMEDGRAIPKASNMLSIKPESPDGFVSLLALDMDSYADKYGSKAVRKNLTIPAWLHTFAEANHINYSKVLKDSLASMYQKKQNAKQG</sequence>
<dbReference type="AlphaFoldDB" id="A0A0J6WTA8"/>
<dbReference type="PATRIC" id="fig|1122219.3.peg.2314"/>
<comment type="caution">
    <text evidence="2">The sequence shown here is derived from an EMBL/GenBank/DDBJ whole genome shotgun (WGS) entry which is preliminary data.</text>
</comment>
<dbReference type="STRING" id="39029.BSR42_13775"/>
<dbReference type="EMBL" id="LEKT01000047">
    <property type="protein sequence ID" value="KMO85749.1"/>
    <property type="molecule type" value="Genomic_DNA"/>
</dbReference>
<feature type="domain" description="HicB-like antitoxin of toxin-antitoxin system" evidence="1">
    <location>
        <begin position="6"/>
        <end position="114"/>
    </location>
</feature>
<dbReference type="RefSeq" id="WP_048515043.1">
    <property type="nucleotide sequence ID" value="NZ_FUXD01000038.1"/>
</dbReference>
<evidence type="ECO:0000313" key="3">
    <source>
        <dbReference type="Proteomes" id="UP000036503"/>
    </source>
</evidence>
<dbReference type="OrthoDB" id="5419659at2"/>